<organism evidence="2 3">
    <name type="scientific">Piscinibacter koreensis</name>
    <dbReference type="NCBI Taxonomy" id="2742824"/>
    <lineage>
        <taxon>Bacteria</taxon>
        <taxon>Pseudomonadati</taxon>
        <taxon>Pseudomonadota</taxon>
        <taxon>Betaproteobacteria</taxon>
        <taxon>Burkholderiales</taxon>
        <taxon>Sphaerotilaceae</taxon>
        <taxon>Piscinibacter</taxon>
    </lineage>
</organism>
<accession>A0A7Y6NRH0</accession>
<keyword evidence="3" id="KW-1185">Reference proteome</keyword>
<gene>
    <name evidence="2" type="ORF">HQN59_19620</name>
</gene>
<protein>
    <submittedName>
        <fullName evidence="2">Uncharacterized protein</fullName>
    </submittedName>
</protein>
<evidence type="ECO:0000313" key="2">
    <source>
        <dbReference type="EMBL" id="NUZ07978.1"/>
    </source>
</evidence>
<reference evidence="2 3" key="1">
    <citation type="submission" date="2020-06" db="EMBL/GenBank/DDBJ databases">
        <title>Schlegella sp. ID0723 isolated from air conditioner.</title>
        <authorList>
            <person name="Kim D.Y."/>
            <person name="Kim D.-U."/>
        </authorList>
    </citation>
    <scope>NUCLEOTIDE SEQUENCE [LARGE SCALE GENOMIC DNA]</scope>
    <source>
        <strain evidence="2 3">ID0723</strain>
    </source>
</reference>
<dbReference type="Proteomes" id="UP000529637">
    <property type="component" value="Unassembled WGS sequence"/>
</dbReference>
<feature type="region of interest" description="Disordered" evidence="1">
    <location>
        <begin position="1"/>
        <end position="23"/>
    </location>
</feature>
<name>A0A7Y6NRH0_9BURK</name>
<evidence type="ECO:0000313" key="3">
    <source>
        <dbReference type="Proteomes" id="UP000529637"/>
    </source>
</evidence>
<dbReference type="EMBL" id="JABWMJ010000010">
    <property type="protein sequence ID" value="NUZ07978.1"/>
    <property type="molecule type" value="Genomic_DNA"/>
</dbReference>
<dbReference type="AlphaFoldDB" id="A0A7Y6NRH0"/>
<evidence type="ECO:0000256" key="1">
    <source>
        <dbReference type="SAM" id="MobiDB-lite"/>
    </source>
</evidence>
<proteinExistence type="predicted"/>
<dbReference type="RefSeq" id="WP_176070815.1">
    <property type="nucleotide sequence ID" value="NZ_JABWMJ010000010.1"/>
</dbReference>
<comment type="caution">
    <text evidence="2">The sequence shown here is derived from an EMBL/GenBank/DDBJ whole genome shotgun (WGS) entry which is preliminary data.</text>
</comment>
<sequence>MTHPKPLRSTQRPGRGDEPLPAPLTWTFDGSIETCLADLEDTLRRAIVMVGDVARIALQIDLSLPALQRRVVAGDALQPAWGEFLERLAAYGLPAAPRVRPLRTEGPLATLVVAYRN</sequence>